<name>A0AAD7EJ44_9AGAR</name>
<evidence type="ECO:0000256" key="1">
    <source>
        <dbReference type="SAM" id="MobiDB-lite"/>
    </source>
</evidence>
<dbReference type="Proteomes" id="UP001218218">
    <property type="component" value="Unassembled WGS sequence"/>
</dbReference>
<protein>
    <submittedName>
        <fullName evidence="2">Uncharacterized protein</fullName>
    </submittedName>
</protein>
<evidence type="ECO:0000313" key="3">
    <source>
        <dbReference type="Proteomes" id="UP001218218"/>
    </source>
</evidence>
<dbReference type="AlphaFoldDB" id="A0AAD7EJ44"/>
<organism evidence="2 3">
    <name type="scientific">Mycena albidolilacea</name>
    <dbReference type="NCBI Taxonomy" id="1033008"/>
    <lineage>
        <taxon>Eukaryota</taxon>
        <taxon>Fungi</taxon>
        <taxon>Dikarya</taxon>
        <taxon>Basidiomycota</taxon>
        <taxon>Agaricomycotina</taxon>
        <taxon>Agaricomycetes</taxon>
        <taxon>Agaricomycetidae</taxon>
        <taxon>Agaricales</taxon>
        <taxon>Marasmiineae</taxon>
        <taxon>Mycenaceae</taxon>
        <taxon>Mycena</taxon>
    </lineage>
</organism>
<dbReference type="EMBL" id="JARIHO010000037">
    <property type="protein sequence ID" value="KAJ7330434.1"/>
    <property type="molecule type" value="Genomic_DNA"/>
</dbReference>
<gene>
    <name evidence="2" type="ORF">DFH08DRAFT_815340</name>
</gene>
<feature type="region of interest" description="Disordered" evidence="1">
    <location>
        <begin position="204"/>
        <end position="224"/>
    </location>
</feature>
<evidence type="ECO:0000313" key="2">
    <source>
        <dbReference type="EMBL" id="KAJ7330434.1"/>
    </source>
</evidence>
<reference evidence="2" key="1">
    <citation type="submission" date="2023-03" db="EMBL/GenBank/DDBJ databases">
        <title>Massive genome expansion in bonnet fungi (Mycena s.s.) driven by repeated elements and novel gene families across ecological guilds.</title>
        <authorList>
            <consortium name="Lawrence Berkeley National Laboratory"/>
            <person name="Harder C.B."/>
            <person name="Miyauchi S."/>
            <person name="Viragh M."/>
            <person name="Kuo A."/>
            <person name="Thoen E."/>
            <person name="Andreopoulos B."/>
            <person name="Lu D."/>
            <person name="Skrede I."/>
            <person name="Drula E."/>
            <person name="Henrissat B."/>
            <person name="Morin E."/>
            <person name="Kohler A."/>
            <person name="Barry K."/>
            <person name="LaButti K."/>
            <person name="Morin E."/>
            <person name="Salamov A."/>
            <person name="Lipzen A."/>
            <person name="Mereny Z."/>
            <person name="Hegedus B."/>
            <person name="Baldrian P."/>
            <person name="Stursova M."/>
            <person name="Weitz H."/>
            <person name="Taylor A."/>
            <person name="Grigoriev I.V."/>
            <person name="Nagy L.G."/>
            <person name="Martin F."/>
            <person name="Kauserud H."/>
        </authorList>
    </citation>
    <scope>NUCLEOTIDE SEQUENCE</scope>
    <source>
        <strain evidence="2">CBHHK002</strain>
    </source>
</reference>
<keyword evidence="3" id="KW-1185">Reference proteome</keyword>
<accession>A0AAD7EJ44</accession>
<proteinExistence type="predicted"/>
<comment type="caution">
    <text evidence="2">The sequence shown here is derived from an EMBL/GenBank/DDBJ whole genome shotgun (WGS) entry which is preliminary data.</text>
</comment>
<sequence>MDVQYTTSAYLPVKMHPLHYFLSVQIDRLYDSVRRQRVVLDNAGASAFYIQKFPLCSPEFWLATWFRPFFSQASRPSTVYYPIDWVPSFPSIHTVVLTCVEQFRRGAYLQQALSSTLSEVAAGPFPDGWWPSVQFNGHLVGESADGSTSLEQFYTNQGATSPRQLKALCLVSDIQRSNSTNRAISPAPMALVWSRTPSLLRRTPLGPLRATVPPKSENSRGTGRMTLAGIPETRAGRVHAPHSTSAHRAVCIGPEFSATRAQGAETPRISVCRAAMASVREAKSRSHSRKGAHDVYVRYPIADIDAATSTKWYTGATYGRLAADIADVGKSVGPASPFHSEVRKDNNQIPIAPVDYTGGEQLGLAGQPTELETFVVYQPPKTIFISSGLNDVHNRSELLYNFIVPDNQLCLAMLRDPARIFRIGHGVWLKSLVMSSVIEQSSSSGSNDVRRLHPVRLPATANDDAPATGFGCDCDPVSMCAQAFVICAENTQLKVPLKIFHSEKRKCPAIPTAIVREFDLGQRSMAGNIDLAMPAHDGRADADL</sequence>